<dbReference type="Proteomes" id="UP001499986">
    <property type="component" value="Unassembled WGS sequence"/>
</dbReference>
<dbReference type="Gene3D" id="3.30.530.20">
    <property type="match status" value="1"/>
</dbReference>
<keyword evidence="2" id="KW-1185">Reference proteome</keyword>
<organism evidence="1 2">
    <name type="scientific">Streptomyces coeruleofuscus</name>
    <dbReference type="NCBI Taxonomy" id="66879"/>
    <lineage>
        <taxon>Bacteria</taxon>
        <taxon>Bacillati</taxon>
        <taxon>Actinomycetota</taxon>
        <taxon>Actinomycetes</taxon>
        <taxon>Kitasatosporales</taxon>
        <taxon>Streptomycetaceae</taxon>
        <taxon>Streptomyces</taxon>
    </lineage>
</organism>
<accession>A0ABN3HJQ7</accession>
<name>A0ABN3HJQ7_9ACTN</name>
<evidence type="ECO:0000313" key="1">
    <source>
        <dbReference type="EMBL" id="GAA2382132.1"/>
    </source>
</evidence>
<dbReference type="SUPFAM" id="SSF55961">
    <property type="entry name" value="Bet v1-like"/>
    <property type="match status" value="1"/>
</dbReference>
<dbReference type="InterPro" id="IPR023393">
    <property type="entry name" value="START-like_dom_sf"/>
</dbReference>
<proteinExistence type="predicted"/>
<gene>
    <name evidence="1" type="ORF">GCM10010255_05280</name>
</gene>
<dbReference type="EMBL" id="BAAASE010000001">
    <property type="protein sequence ID" value="GAA2382132.1"/>
    <property type="molecule type" value="Genomic_DNA"/>
</dbReference>
<sequence length="154" mass="17311">MGSPYDRGVVNILLERTVPLPLDEAWRRITLWPRHGEVVPLTAVRVDPPGPTRVGTVIVARSGAGALAFDDPMEVTVWQPPQDGAPGRCRLEKRGRVVLGWAELEVRPGPGGRTRVVWREEIRLRLLPSLFDGVLRRSARYVFGRALNRLLRRP</sequence>
<comment type="caution">
    <text evidence="1">The sequence shown here is derived from an EMBL/GenBank/DDBJ whole genome shotgun (WGS) entry which is preliminary data.</text>
</comment>
<evidence type="ECO:0000313" key="2">
    <source>
        <dbReference type="Proteomes" id="UP001499986"/>
    </source>
</evidence>
<dbReference type="CDD" id="cd07812">
    <property type="entry name" value="SRPBCC"/>
    <property type="match status" value="1"/>
</dbReference>
<protein>
    <submittedName>
        <fullName evidence="1">SRPBCC family protein</fullName>
    </submittedName>
</protein>
<reference evidence="1 2" key="1">
    <citation type="journal article" date="2019" name="Int. J. Syst. Evol. Microbiol.">
        <title>The Global Catalogue of Microorganisms (GCM) 10K type strain sequencing project: providing services to taxonomists for standard genome sequencing and annotation.</title>
        <authorList>
            <consortium name="The Broad Institute Genomics Platform"/>
            <consortium name="The Broad Institute Genome Sequencing Center for Infectious Disease"/>
            <person name="Wu L."/>
            <person name="Ma J."/>
        </authorList>
    </citation>
    <scope>NUCLEOTIDE SEQUENCE [LARGE SCALE GENOMIC DNA]</scope>
    <source>
        <strain evidence="1 2">JCM 4358</strain>
    </source>
</reference>